<keyword evidence="3 6" id="KW-0378">Hydrolase</keyword>
<comment type="caution">
    <text evidence="8">The sequence shown here is derived from an EMBL/GenBank/DDBJ whole genome shotgun (WGS) entry which is preliminary data.</text>
</comment>
<dbReference type="Pfam" id="PF00135">
    <property type="entry name" value="COesterase"/>
    <property type="match status" value="1"/>
</dbReference>
<dbReference type="InterPro" id="IPR002018">
    <property type="entry name" value="CarbesteraseB"/>
</dbReference>
<evidence type="ECO:0000256" key="4">
    <source>
        <dbReference type="ARBA" id="ARBA00023157"/>
    </source>
</evidence>
<evidence type="ECO:0000256" key="6">
    <source>
        <dbReference type="RuleBase" id="RU361235"/>
    </source>
</evidence>
<dbReference type="PROSITE" id="PS00122">
    <property type="entry name" value="CARBOXYLESTERASE_B_1"/>
    <property type="match status" value="1"/>
</dbReference>
<evidence type="ECO:0000313" key="9">
    <source>
        <dbReference type="Proteomes" id="UP001152562"/>
    </source>
</evidence>
<dbReference type="AlphaFoldDB" id="A0A9P0XBI4"/>
<evidence type="ECO:0000256" key="3">
    <source>
        <dbReference type="ARBA" id="ARBA00022801"/>
    </source>
</evidence>
<dbReference type="Proteomes" id="UP001152562">
    <property type="component" value="Unassembled WGS sequence"/>
</dbReference>
<evidence type="ECO:0000256" key="1">
    <source>
        <dbReference type="ARBA" id="ARBA00005964"/>
    </source>
</evidence>
<dbReference type="SUPFAM" id="SSF53474">
    <property type="entry name" value="alpha/beta-Hydrolases"/>
    <property type="match status" value="1"/>
</dbReference>
<comment type="similarity">
    <text evidence="1 6">Belongs to the type-B carboxylesterase/lipase family.</text>
</comment>
<evidence type="ECO:0000256" key="2">
    <source>
        <dbReference type="ARBA" id="ARBA00022487"/>
    </source>
</evidence>
<organism evidence="8 9">
    <name type="scientific">Pieris brassicae</name>
    <name type="common">White butterfly</name>
    <name type="synonym">Large white butterfly</name>
    <dbReference type="NCBI Taxonomy" id="7116"/>
    <lineage>
        <taxon>Eukaryota</taxon>
        <taxon>Metazoa</taxon>
        <taxon>Ecdysozoa</taxon>
        <taxon>Arthropoda</taxon>
        <taxon>Hexapoda</taxon>
        <taxon>Insecta</taxon>
        <taxon>Pterygota</taxon>
        <taxon>Neoptera</taxon>
        <taxon>Endopterygota</taxon>
        <taxon>Lepidoptera</taxon>
        <taxon>Glossata</taxon>
        <taxon>Ditrysia</taxon>
        <taxon>Papilionoidea</taxon>
        <taxon>Pieridae</taxon>
        <taxon>Pierinae</taxon>
        <taxon>Pieris</taxon>
    </lineage>
</organism>
<dbReference type="PANTHER" id="PTHR43142">
    <property type="entry name" value="CARBOXYLIC ESTER HYDROLASE"/>
    <property type="match status" value="1"/>
</dbReference>
<sequence>MGLKDQVEALRWVRKNIIAFGGDPDNVTLFGESAGSASVLFHILSPMSKGLFHKAILESGSAMSFWATQFNPKHIAFQLAQQLKYNTTDVREVLDILKKNLQWSYSAQGNPIPFKTTLLPVKWEPATLKEPKLLVINTHLSTAPLWEDDALLLLNETYSKYRKLN</sequence>
<reference evidence="8" key="1">
    <citation type="submission" date="2022-05" db="EMBL/GenBank/DDBJ databases">
        <authorList>
            <person name="Okamura Y."/>
        </authorList>
    </citation>
    <scope>NUCLEOTIDE SEQUENCE</scope>
</reference>
<name>A0A9P0XBI4_PIEBR</name>
<evidence type="ECO:0000259" key="7">
    <source>
        <dbReference type="Pfam" id="PF00135"/>
    </source>
</evidence>
<keyword evidence="4" id="KW-1015">Disulfide bond</keyword>
<evidence type="ECO:0000256" key="5">
    <source>
        <dbReference type="ARBA" id="ARBA00023180"/>
    </source>
</evidence>
<dbReference type="InterPro" id="IPR029058">
    <property type="entry name" value="AB_hydrolase_fold"/>
</dbReference>
<keyword evidence="5" id="KW-0325">Glycoprotein</keyword>
<dbReference type="EMBL" id="CALOZG010000006">
    <property type="protein sequence ID" value="CAH4029008.1"/>
    <property type="molecule type" value="Genomic_DNA"/>
</dbReference>
<evidence type="ECO:0000313" key="8">
    <source>
        <dbReference type="EMBL" id="CAH4029008.1"/>
    </source>
</evidence>
<dbReference type="GO" id="GO:0052689">
    <property type="term" value="F:carboxylic ester hydrolase activity"/>
    <property type="evidence" value="ECO:0007669"/>
    <property type="project" value="UniProtKB-KW"/>
</dbReference>
<keyword evidence="2" id="KW-0719">Serine esterase</keyword>
<protein>
    <recommendedName>
        <fullName evidence="6">Carboxylic ester hydrolase</fullName>
        <ecNumber evidence="6">3.1.1.-</ecNumber>
    </recommendedName>
</protein>
<dbReference type="PANTHER" id="PTHR43142:SF1">
    <property type="entry name" value="CARBOXYLIC ESTER HYDROLASE"/>
    <property type="match status" value="1"/>
</dbReference>
<keyword evidence="9" id="KW-1185">Reference proteome</keyword>
<dbReference type="EC" id="3.1.1.-" evidence="6"/>
<dbReference type="Gene3D" id="3.40.50.1820">
    <property type="entry name" value="alpha/beta hydrolase"/>
    <property type="match status" value="1"/>
</dbReference>
<proteinExistence type="inferred from homology"/>
<accession>A0A9P0XBI4</accession>
<feature type="domain" description="Carboxylesterase type B" evidence="7">
    <location>
        <begin position="1"/>
        <end position="100"/>
    </location>
</feature>
<dbReference type="InterPro" id="IPR019826">
    <property type="entry name" value="Carboxylesterase_B_AS"/>
</dbReference>
<gene>
    <name evidence="8" type="ORF">PIBRA_LOCUS5796</name>
</gene>